<dbReference type="AlphaFoldDB" id="X0YIJ9"/>
<evidence type="ECO:0000256" key="1">
    <source>
        <dbReference type="SAM" id="Phobius"/>
    </source>
</evidence>
<feature type="transmembrane region" description="Helical" evidence="1">
    <location>
        <begin position="39"/>
        <end position="61"/>
    </location>
</feature>
<keyword evidence="1" id="KW-0472">Membrane</keyword>
<feature type="transmembrane region" description="Helical" evidence="1">
    <location>
        <begin position="6"/>
        <end position="27"/>
    </location>
</feature>
<evidence type="ECO:0008006" key="3">
    <source>
        <dbReference type="Google" id="ProtNLM"/>
    </source>
</evidence>
<evidence type="ECO:0000313" key="2">
    <source>
        <dbReference type="EMBL" id="GAG48408.1"/>
    </source>
</evidence>
<protein>
    <recommendedName>
        <fullName evidence="3">ABC-2 type transporter domain-containing protein</fullName>
    </recommendedName>
</protein>
<keyword evidence="1" id="KW-0812">Transmembrane</keyword>
<dbReference type="EMBL" id="BARS01053067">
    <property type="protein sequence ID" value="GAG48408.1"/>
    <property type="molecule type" value="Genomic_DNA"/>
</dbReference>
<organism evidence="2">
    <name type="scientific">marine sediment metagenome</name>
    <dbReference type="NCBI Taxonomy" id="412755"/>
    <lineage>
        <taxon>unclassified sequences</taxon>
        <taxon>metagenomes</taxon>
        <taxon>ecological metagenomes</taxon>
    </lineage>
</organism>
<feature type="transmembrane region" description="Helical" evidence="1">
    <location>
        <begin position="127"/>
        <end position="150"/>
    </location>
</feature>
<reference evidence="2" key="1">
    <citation type="journal article" date="2014" name="Front. Microbiol.">
        <title>High frequency of phylogenetically diverse reductive dehalogenase-homologous genes in deep subseafloor sedimentary metagenomes.</title>
        <authorList>
            <person name="Kawai M."/>
            <person name="Futagami T."/>
            <person name="Toyoda A."/>
            <person name="Takaki Y."/>
            <person name="Nishi S."/>
            <person name="Hori S."/>
            <person name="Arai W."/>
            <person name="Tsubouchi T."/>
            <person name="Morono Y."/>
            <person name="Uchiyama I."/>
            <person name="Ito T."/>
            <person name="Fujiyama A."/>
            <person name="Inagaki F."/>
            <person name="Takami H."/>
        </authorList>
    </citation>
    <scope>NUCLEOTIDE SEQUENCE</scope>
    <source>
        <strain evidence="2">Expedition CK06-06</strain>
    </source>
</reference>
<proteinExistence type="predicted"/>
<name>X0YIJ9_9ZZZZ</name>
<accession>X0YIJ9</accession>
<comment type="caution">
    <text evidence="2">The sequence shown here is derived from an EMBL/GenBank/DDBJ whole genome shotgun (WGS) entry which is preliminary data.</text>
</comment>
<sequence length="156" mass="16087">FLVGKFLGISALCIFNIAIVCIGSALAMNSNYGAVPVTFYSGCALIAGEAVMLTAVGIFLSLLMSEALAAVGLFVVFAVGHAVYMLPIVSSGGMAKLFTIVSYVIPNFNHTDFKTLLGNGIELPRQLLLAALGYAAAYAAAVTGASVAVFQRQDVG</sequence>
<gene>
    <name evidence="2" type="ORF">S01H1_78809</name>
</gene>
<feature type="transmembrane region" description="Helical" evidence="1">
    <location>
        <begin position="67"/>
        <end position="86"/>
    </location>
</feature>
<keyword evidence="1" id="KW-1133">Transmembrane helix</keyword>
<feature type="non-terminal residue" evidence="2">
    <location>
        <position position="1"/>
    </location>
</feature>